<protein>
    <submittedName>
        <fullName evidence="4">Uncharacterized protein</fullName>
    </submittedName>
</protein>
<sequence>MMARFLQMTPCYPKLTFCTDRANPIENSVAVLDEDYNHNLTLCRGSQFEDNTGNILSLAAGDVLDIHIGIIAGHKPGFAILWNISVVEAVENTMVGEPLKVWEDFLSSDPTVPNNERDSSVTIPDRLPAECS</sequence>
<dbReference type="AlphaFoldDB" id="A0A9Q0BF57"/>
<organism evidence="4 5">
    <name type="scientific">Emericellopsis cladophorae</name>
    <dbReference type="NCBI Taxonomy" id="2686198"/>
    <lineage>
        <taxon>Eukaryota</taxon>
        <taxon>Fungi</taxon>
        <taxon>Dikarya</taxon>
        <taxon>Ascomycota</taxon>
        <taxon>Pezizomycotina</taxon>
        <taxon>Sordariomycetes</taxon>
        <taxon>Hypocreomycetidae</taxon>
        <taxon>Hypocreales</taxon>
        <taxon>Bionectriaceae</taxon>
        <taxon>Emericellopsis</taxon>
    </lineage>
</organism>
<evidence type="ECO:0000256" key="2">
    <source>
        <dbReference type="ARBA" id="ARBA00023008"/>
    </source>
</evidence>
<dbReference type="RefSeq" id="XP_051362795.1">
    <property type="nucleotide sequence ID" value="XM_051505892.1"/>
</dbReference>
<name>A0A9Q0BF57_9HYPO</name>
<comment type="cofactor">
    <cofactor evidence="1">
        <name>Cu(2+)</name>
        <dbReference type="ChEBI" id="CHEBI:29036"/>
    </cofactor>
</comment>
<reference evidence="4" key="1">
    <citation type="journal article" date="2021" name="J Fungi (Basel)">
        <title>Genomic and Metabolomic Analyses of the Marine Fungus Emericellopsis cladophorae: Insights into Saltwater Adaptability Mechanisms and Its Biosynthetic Potential.</title>
        <authorList>
            <person name="Goncalves M.F.M."/>
            <person name="Hilario S."/>
            <person name="Van de Peer Y."/>
            <person name="Esteves A.C."/>
            <person name="Alves A."/>
        </authorList>
    </citation>
    <scope>NUCLEOTIDE SEQUENCE</scope>
    <source>
        <strain evidence="4">MUM 19.33</strain>
    </source>
</reference>
<dbReference type="GeneID" id="75831635"/>
<evidence type="ECO:0000313" key="4">
    <source>
        <dbReference type="EMBL" id="KAI6781939.1"/>
    </source>
</evidence>
<dbReference type="Proteomes" id="UP001055219">
    <property type="component" value="Unassembled WGS sequence"/>
</dbReference>
<dbReference type="InterPro" id="IPR052282">
    <property type="entry name" value="Starch-active_LPMO"/>
</dbReference>
<comment type="caution">
    <text evidence="4">The sequence shown here is derived from an EMBL/GenBank/DDBJ whole genome shotgun (WGS) entry which is preliminary data.</text>
</comment>
<gene>
    <name evidence="4" type="ORF">J7T54_005149</name>
</gene>
<dbReference type="OrthoDB" id="120613at2759"/>
<dbReference type="PANTHER" id="PTHR36575">
    <property type="entry name" value="BINDING PROTEIN, PUTATIVE (AFU_ORTHOLOGUE AFUA_1G14430)-RELATED"/>
    <property type="match status" value="1"/>
</dbReference>
<keyword evidence="2" id="KW-0186">Copper</keyword>
<accession>A0A9Q0BF57</accession>
<evidence type="ECO:0000256" key="3">
    <source>
        <dbReference type="SAM" id="MobiDB-lite"/>
    </source>
</evidence>
<dbReference type="PANTHER" id="PTHR36575:SF2">
    <property type="entry name" value="CHITIN-BINDING TYPE-4 DOMAIN-CONTAINING PROTEIN-RELATED"/>
    <property type="match status" value="1"/>
</dbReference>
<dbReference type="EMBL" id="JAGIXG020000017">
    <property type="protein sequence ID" value="KAI6781939.1"/>
    <property type="molecule type" value="Genomic_DNA"/>
</dbReference>
<reference evidence="4" key="2">
    <citation type="submission" date="2022-07" db="EMBL/GenBank/DDBJ databases">
        <authorList>
            <person name="Goncalves M.F.M."/>
            <person name="Hilario S."/>
            <person name="Van De Peer Y."/>
            <person name="Esteves A.C."/>
            <person name="Alves A."/>
        </authorList>
    </citation>
    <scope>NUCLEOTIDE SEQUENCE</scope>
    <source>
        <strain evidence="4">MUM 19.33</strain>
    </source>
</reference>
<evidence type="ECO:0000313" key="5">
    <source>
        <dbReference type="Proteomes" id="UP001055219"/>
    </source>
</evidence>
<proteinExistence type="predicted"/>
<feature type="region of interest" description="Disordered" evidence="3">
    <location>
        <begin position="109"/>
        <end position="132"/>
    </location>
</feature>
<evidence type="ECO:0000256" key="1">
    <source>
        <dbReference type="ARBA" id="ARBA00001973"/>
    </source>
</evidence>
<keyword evidence="5" id="KW-1185">Reference proteome</keyword>